<evidence type="ECO:0000313" key="10">
    <source>
        <dbReference type="Proteomes" id="UP001652624"/>
    </source>
</evidence>
<dbReference type="GO" id="GO:0033150">
    <property type="term" value="C:cytoskeletal calyx"/>
    <property type="evidence" value="ECO:0007669"/>
    <property type="project" value="UniProtKB-SubCell"/>
</dbReference>
<evidence type="ECO:0000313" key="11">
    <source>
        <dbReference type="RefSeq" id="XP_007534077.2"/>
    </source>
</evidence>
<name>A0A1S3AF78_ERIEU</name>
<feature type="compositionally biased region" description="Basic and acidic residues" evidence="8">
    <location>
        <begin position="375"/>
        <end position="417"/>
    </location>
</feature>
<dbReference type="GO" id="GO:0007283">
    <property type="term" value="P:spermatogenesis"/>
    <property type="evidence" value="ECO:0007669"/>
    <property type="project" value="UniProtKB-KW"/>
</dbReference>
<dbReference type="Proteomes" id="UP001652624">
    <property type="component" value="Chromosome X"/>
</dbReference>
<feature type="compositionally biased region" description="Basic and acidic residues" evidence="8">
    <location>
        <begin position="252"/>
        <end position="266"/>
    </location>
</feature>
<dbReference type="eggNOG" id="ENOG502RFCV">
    <property type="taxonomic scope" value="Eukaryota"/>
</dbReference>
<evidence type="ECO:0000256" key="6">
    <source>
        <dbReference type="ARBA" id="ARBA00023212"/>
    </source>
</evidence>
<feature type="region of interest" description="Disordered" evidence="8">
    <location>
        <begin position="359"/>
        <end position="660"/>
    </location>
</feature>
<evidence type="ECO:0000256" key="4">
    <source>
        <dbReference type="ARBA" id="ARBA00022782"/>
    </source>
</evidence>
<dbReference type="GeneID" id="103123360"/>
<dbReference type="AlphaFoldDB" id="A0A1S3AF78"/>
<feature type="region of interest" description="Disordered" evidence="8">
    <location>
        <begin position="251"/>
        <end position="275"/>
    </location>
</feature>
<proteinExistence type="predicted"/>
<feature type="domain" description="Cylicin N-terminal" evidence="9">
    <location>
        <begin position="112"/>
        <end position="216"/>
    </location>
</feature>
<dbReference type="InterPro" id="IPR026189">
    <property type="entry name" value="CYLC"/>
</dbReference>
<feature type="compositionally biased region" description="Basic and acidic residues" evidence="8">
    <location>
        <begin position="300"/>
        <end position="316"/>
    </location>
</feature>
<keyword evidence="10" id="KW-1185">Reference proteome</keyword>
<evidence type="ECO:0000256" key="5">
    <source>
        <dbReference type="ARBA" id="ARBA00022871"/>
    </source>
</evidence>
<feature type="region of interest" description="Disordered" evidence="8">
    <location>
        <begin position="297"/>
        <end position="341"/>
    </location>
</feature>
<comment type="subcellular location">
    <subcellularLocation>
        <location evidence="7">Cytoplasm</location>
        <location evidence="7">Cytoskeleton</location>
        <location evidence="7">Perinuclear theca</location>
        <location evidence="7">Calyx</location>
    </subcellularLocation>
</comment>
<reference evidence="11" key="1">
    <citation type="submission" date="2025-08" db="UniProtKB">
        <authorList>
            <consortium name="RefSeq"/>
        </authorList>
    </citation>
    <scope>IDENTIFICATION</scope>
</reference>
<evidence type="ECO:0000256" key="7">
    <source>
        <dbReference type="ARBA" id="ARBA00049644"/>
    </source>
</evidence>
<dbReference type="Pfam" id="PF15241">
    <property type="entry name" value="Cylicin_N"/>
    <property type="match status" value="1"/>
</dbReference>
<dbReference type="InParanoid" id="A0A1S3AF78"/>
<dbReference type="PANTHER" id="PTHR16742">
    <property type="entry name" value="CYCLICIN"/>
    <property type="match status" value="1"/>
</dbReference>
<dbReference type="GO" id="GO:0043159">
    <property type="term" value="C:acrosomal matrix"/>
    <property type="evidence" value="ECO:0007669"/>
    <property type="project" value="TreeGrafter"/>
</dbReference>
<evidence type="ECO:0000259" key="9">
    <source>
        <dbReference type="Pfam" id="PF15241"/>
    </source>
</evidence>
<dbReference type="InterPro" id="IPR029354">
    <property type="entry name" value="Cylicin_N"/>
</dbReference>
<feature type="compositionally biased region" description="Basic and acidic residues" evidence="8">
    <location>
        <begin position="582"/>
        <end position="592"/>
    </location>
</feature>
<feature type="compositionally biased region" description="Basic and acidic residues" evidence="8">
    <location>
        <begin position="500"/>
        <end position="522"/>
    </location>
</feature>
<dbReference type="GO" id="GO:0005200">
    <property type="term" value="F:structural constituent of cytoskeleton"/>
    <property type="evidence" value="ECO:0007669"/>
    <property type="project" value="InterPro"/>
</dbReference>
<evidence type="ECO:0000256" key="1">
    <source>
        <dbReference type="ARBA" id="ARBA00022473"/>
    </source>
</evidence>
<dbReference type="GO" id="GO:0005634">
    <property type="term" value="C:nucleus"/>
    <property type="evidence" value="ECO:0007669"/>
    <property type="project" value="TreeGrafter"/>
</dbReference>
<feature type="compositionally biased region" description="Basic and acidic residues" evidence="8">
    <location>
        <begin position="440"/>
        <end position="453"/>
    </location>
</feature>
<keyword evidence="2" id="KW-0963">Cytoplasm</keyword>
<keyword evidence="3" id="KW-0677">Repeat</keyword>
<feature type="compositionally biased region" description="Basic and acidic residues" evidence="8">
    <location>
        <begin position="602"/>
        <end position="614"/>
    </location>
</feature>
<evidence type="ECO:0000256" key="2">
    <source>
        <dbReference type="ARBA" id="ARBA00022490"/>
    </source>
</evidence>
<keyword evidence="4" id="KW-0221">Differentiation</keyword>
<dbReference type="RefSeq" id="XP_007534077.2">
    <property type="nucleotide sequence ID" value="XM_007534015.3"/>
</dbReference>
<feature type="compositionally biased region" description="Basic and acidic residues" evidence="8">
    <location>
        <begin position="477"/>
        <end position="490"/>
    </location>
</feature>
<evidence type="ECO:0000256" key="3">
    <source>
        <dbReference type="ARBA" id="ARBA00022737"/>
    </source>
</evidence>
<organism evidence="10 11">
    <name type="scientific">Erinaceus europaeus</name>
    <name type="common">Western European hedgehog</name>
    <dbReference type="NCBI Taxonomy" id="9365"/>
    <lineage>
        <taxon>Eukaryota</taxon>
        <taxon>Metazoa</taxon>
        <taxon>Chordata</taxon>
        <taxon>Craniata</taxon>
        <taxon>Vertebrata</taxon>
        <taxon>Euteleostomi</taxon>
        <taxon>Mammalia</taxon>
        <taxon>Eutheria</taxon>
        <taxon>Laurasiatheria</taxon>
        <taxon>Eulipotyphla</taxon>
        <taxon>Erinaceidae</taxon>
        <taxon>Erinaceinae</taxon>
        <taxon>Erinaceus</taxon>
    </lineage>
</organism>
<dbReference type="CTD" id="1538"/>
<dbReference type="GO" id="GO:0030154">
    <property type="term" value="P:cell differentiation"/>
    <property type="evidence" value="ECO:0007669"/>
    <property type="project" value="UniProtKB-KW"/>
</dbReference>
<dbReference type="STRING" id="9365.ENSEEUP00000008605"/>
<accession>A0A1S3AF78</accession>
<feature type="compositionally biased region" description="Basic and acidic residues" evidence="8">
    <location>
        <begin position="532"/>
        <end position="562"/>
    </location>
</feature>
<dbReference type="OrthoDB" id="9666321at2759"/>
<keyword evidence="1" id="KW-0217">Developmental protein</keyword>
<feature type="compositionally biased region" description="Basic and acidic residues" evidence="8">
    <location>
        <begin position="645"/>
        <end position="659"/>
    </location>
</feature>
<dbReference type="PANTHER" id="PTHR16742:SF1">
    <property type="entry name" value="CYLICIN-1"/>
    <property type="match status" value="1"/>
</dbReference>
<evidence type="ECO:0000256" key="8">
    <source>
        <dbReference type="SAM" id="MobiDB-lite"/>
    </source>
</evidence>
<sequence>MNGEDPCCLMFKKAIDGGQSQEGDLGAADAVSSKRQHPATWDFMDRVGLEHLKDFCPEFVENLRRHSAPESRLLVPNPNRSKAFQSLKGSVRCLGNMINEDIQTQNSLCRKEVNMKSYDNFIPISESSTKSWSQEYFALTFPKSPQPGSKKRSRPRELHITVPGYDIRKPEGVQKPAHMWIRHSLRKKFQRPSIYLTVRKQIPFRQNCTPKISHEKNQSKMSKYDKKINFRKRVKKITGPQEKTAEFYRTVASEKPRKGNKTDKTSLKPSRGSELSNKSIFKSEINLKSTYFKAASVKNSKKEKISNNSSRKDTKSKCSKKGSNISKNDSDILKPSLEDSSNMESIVYLEESGDKFKCFRKWPKNSSQNNSKKPSKMESKNSDADSVDSKDAKKDAKKDKKIMKKDNKKKDANKETESTGADSVDSKDAKKDLKKGKKDSKKDKKKDAKKDSLTTDADSQDSKDAKKDPKKTRKDSKKGDKKKDAKKDSLPNDAESESLIESKKGKKDKKDDKKNDAKKEVMSTDADSESEWDSKKDEKDDKKDKKDLEKDETNKSAIKSEESTETESELESKKDKGAKKVKKDDKKQEAKSIESVGAESSEVSKKDQKKKSEMIKSANVQSEEGFYKPGRKKKSVDESDATSTDLKKETPGPKRESKNLFRKTTFKGKEKNLCVGRVPLSRERPKLPPCEPLLPLLKMKTLCSDKMTTPLPKPRHAPLPEAKWIHKFL</sequence>
<keyword evidence="6" id="KW-0206">Cytoskeleton</keyword>
<gene>
    <name evidence="11" type="primary">CYLC1</name>
</gene>
<protein>
    <submittedName>
        <fullName evidence="11">Cylicin-1</fullName>
    </submittedName>
</protein>
<keyword evidence="5" id="KW-0744">Spermatogenesis</keyword>